<dbReference type="OrthoDB" id="420519at2759"/>
<evidence type="ECO:0000256" key="8">
    <source>
        <dbReference type="SAM" id="MobiDB-lite"/>
    </source>
</evidence>
<dbReference type="PANTHER" id="PTHR12385">
    <property type="entry name" value="CHOLINE TRANSPORTER-LIKE (SLC FAMILY 44)"/>
    <property type="match status" value="1"/>
</dbReference>
<dbReference type="GO" id="GO:0055085">
    <property type="term" value="P:transmembrane transport"/>
    <property type="evidence" value="ECO:0000318"/>
    <property type="project" value="GO_Central"/>
</dbReference>
<dbReference type="KEGG" id="tva:4754756"/>
<organism evidence="9 10">
    <name type="scientific">Trichomonas vaginalis (strain ATCC PRA-98 / G3)</name>
    <dbReference type="NCBI Taxonomy" id="412133"/>
    <lineage>
        <taxon>Eukaryota</taxon>
        <taxon>Metamonada</taxon>
        <taxon>Parabasalia</taxon>
        <taxon>Trichomonadida</taxon>
        <taxon>Trichomonadidae</taxon>
        <taxon>Trichomonas</taxon>
    </lineage>
</organism>
<evidence type="ECO:0000256" key="2">
    <source>
        <dbReference type="ARBA" id="ARBA00007168"/>
    </source>
</evidence>
<keyword evidence="10" id="KW-1185">Reference proteome</keyword>
<sequence length="611" mass="70769">MKDHNKSFVIVLIVLVGIFVAITVNALIRAKSWTITKPWDTHGFYCGFDNSKLVVKDAPNDFVKPNLVNYPYLYFDGNNITHQICVSKCPTEKGLPGLFDKIHIGQNRIGSYLDNKTYNAKYYPGARKVYKYKTRLVLNRCIPDLTIGGYMDLASSYSEDFEQISKIIPKYKATIDDLLKNKYMYLVSCAITLIIGFVWIMIQHDIVGYVIKFFVVLVPISLIGVGLFLFSPVVIMSPMISLFLLLFYSQLKIIAVIVWVIAALIIWFLVRIWRKLNLAISLINIAADAFYYNFTTIIFRILSTFIFILVSSIVLVSSVALYSIYEFKYNIPDDGFFKGIGRITFDWNIVTCMLIYNFVFLVFIYILLNQVSYYATSAVIVKWYFTKQIGNTRNGHISFHGIWLAWKKGLGTITISSLILTALHRYVMQVVKLFRNISLIVGLLLRFINWLLQCSCLLPIQHIFNTGWIQSAKLEHDFLVYDFLFSIIMRVTSNFIFWLSSLAISLISGFLMRYFEYKILGVQNPQIERLYLYSILNYFVLSCLTSTFYNIIHCVYACYEYEKSNPEYKDFLNHKMEHKITPEINEAPQNADASIKDSDEKLEDETKLKEE</sequence>
<reference evidence="9" key="1">
    <citation type="submission" date="2006-10" db="EMBL/GenBank/DDBJ databases">
        <authorList>
            <person name="Amadeo P."/>
            <person name="Zhao Q."/>
            <person name="Wortman J."/>
            <person name="Fraser-Liggett C."/>
            <person name="Carlton J."/>
        </authorList>
    </citation>
    <scope>NUCLEOTIDE SEQUENCE</scope>
    <source>
        <strain evidence="9">G3</strain>
    </source>
</reference>
<feature type="transmembrane region" description="Helical" evidence="7">
    <location>
        <begin position="409"/>
        <end position="427"/>
    </location>
</feature>
<dbReference type="Proteomes" id="UP000001542">
    <property type="component" value="Unassembled WGS sequence"/>
</dbReference>
<feature type="transmembrane region" description="Helical" evidence="7">
    <location>
        <begin position="495"/>
        <end position="515"/>
    </location>
</feature>
<comment type="similarity">
    <text evidence="2 7">Belongs to the CTL (choline transporter-like) family.</text>
</comment>
<protein>
    <recommendedName>
        <fullName evidence="7">Choline transporter-like protein</fullName>
    </recommendedName>
</protein>
<dbReference type="VEuPathDB" id="TrichDB:TVAG_011280"/>
<keyword evidence="5 7" id="KW-0472">Membrane</keyword>
<dbReference type="GO" id="GO:0022857">
    <property type="term" value="F:transmembrane transporter activity"/>
    <property type="evidence" value="ECO:0000318"/>
    <property type="project" value="GO_Central"/>
</dbReference>
<comment type="function">
    <text evidence="7">Choline transporter.</text>
</comment>
<proteinExistence type="inferred from homology"/>
<feature type="transmembrane region" description="Helical" evidence="7">
    <location>
        <begin position="345"/>
        <end position="368"/>
    </location>
</feature>
<dbReference type="SMR" id="A2FDN5"/>
<evidence type="ECO:0000256" key="6">
    <source>
        <dbReference type="ARBA" id="ARBA00023180"/>
    </source>
</evidence>
<dbReference type="Pfam" id="PF04515">
    <property type="entry name" value="Choline_transpo"/>
    <property type="match status" value="1"/>
</dbReference>
<dbReference type="AlphaFoldDB" id="A2FDN5"/>
<name>A2FDN5_TRIV3</name>
<evidence type="ECO:0000313" key="10">
    <source>
        <dbReference type="Proteomes" id="UP000001542"/>
    </source>
</evidence>
<evidence type="ECO:0000256" key="5">
    <source>
        <dbReference type="ARBA" id="ARBA00023136"/>
    </source>
</evidence>
<feature type="transmembrane region" description="Helical" evidence="7">
    <location>
        <begin position="6"/>
        <end position="28"/>
    </location>
</feature>
<evidence type="ECO:0000256" key="1">
    <source>
        <dbReference type="ARBA" id="ARBA00004141"/>
    </source>
</evidence>
<keyword evidence="6" id="KW-0325">Glycoprotein</keyword>
<feature type="transmembrane region" description="Helical" evidence="7">
    <location>
        <begin position="276"/>
        <end position="294"/>
    </location>
</feature>
<dbReference type="PANTHER" id="PTHR12385:SF14">
    <property type="entry name" value="CHOLINE TRANSPORTER-LIKE 2"/>
    <property type="match status" value="1"/>
</dbReference>
<feature type="transmembrane region" description="Helical" evidence="7">
    <location>
        <begin position="208"/>
        <end position="230"/>
    </location>
</feature>
<evidence type="ECO:0000256" key="3">
    <source>
        <dbReference type="ARBA" id="ARBA00022692"/>
    </source>
</evidence>
<dbReference type="InParanoid" id="A2FDN5"/>
<reference evidence="9" key="2">
    <citation type="journal article" date="2007" name="Science">
        <title>Draft genome sequence of the sexually transmitted pathogen Trichomonas vaginalis.</title>
        <authorList>
            <person name="Carlton J.M."/>
            <person name="Hirt R.P."/>
            <person name="Silva J.C."/>
            <person name="Delcher A.L."/>
            <person name="Schatz M."/>
            <person name="Zhao Q."/>
            <person name="Wortman J.R."/>
            <person name="Bidwell S.L."/>
            <person name="Alsmark U.C.M."/>
            <person name="Besteiro S."/>
            <person name="Sicheritz-Ponten T."/>
            <person name="Noel C.J."/>
            <person name="Dacks J.B."/>
            <person name="Foster P.G."/>
            <person name="Simillion C."/>
            <person name="Van de Peer Y."/>
            <person name="Miranda-Saavedra D."/>
            <person name="Barton G.J."/>
            <person name="Westrop G.D."/>
            <person name="Mueller S."/>
            <person name="Dessi D."/>
            <person name="Fiori P.L."/>
            <person name="Ren Q."/>
            <person name="Paulsen I."/>
            <person name="Zhang H."/>
            <person name="Bastida-Corcuera F.D."/>
            <person name="Simoes-Barbosa A."/>
            <person name="Brown M.T."/>
            <person name="Hayes R.D."/>
            <person name="Mukherjee M."/>
            <person name="Okumura C.Y."/>
            <person name="Schneider R."/>
            <person name="Smith A.J."/>
            <person name="Vanacova S."/>
            <person name="Villalvazo M."/>
            <person name="Haas B.J."/>
            <person name="Pertea M."/>
            <person name="Feldblyum T.V."/>
            <person name="Utterback T.R."/>
            <person name="Shu C.L."/>
            <person name="Osoegawa K."/>
            <person name="de Jong P.J."/>
            <person name="Hrdy I."/>
            <person name="Horvathova L."/>
            <person name="Zubacova Z."/>
            <person name="Dolezal P."/>
            <person name="Malik S.B."/>
            <person name="Logsdon J.M. Jr."/>
            <person name="Henze K."/>
            <person name="Gupta A."/>
            <person name="Wang C.C."/>
            <person name="Dunne R.L."/>
            <person name="Upcroft J.A."/>
            <person name="Upcroft P."/>
            <person name="White O."/>
            <person name="Salzberg S.L."/>
            <person name="Tang P."/>
            <person name="Chiu C.-H."/>
            <person name="Lee Y.-S."/>
            <person name="Embley T.M."/>
            <person name="Coombs G.H."/>
            <person name="Mottram J.C."/>
            <person name="Tachezy J."/>
            <person name="Fraser-Liggett C.M."/>
            <person name="Johnson P.J."/>
        </authorList>
    </citation>
    <scope>NUCLEOTIDE SEQUENCE [LARGE SCALE GENOMIC DNA]</scope>
    <source>
        <strain evidence="9">G3</strain>
    </source>
</reference>
<dbReference type="GO" id="GO:0005886">
    <property type="term" value="C:plasma membrane"/>
    <property type="evidence" value="ECO:0007669"/>
    <property type="project" value="UniProtKB-SubCell"/>
</dbReference>
<feature type="transmembrane region" description="Helical" evidence="7">
    <location>
        <begin position="301"/>
        <end position="325"/>
    </location>
</feature>
<dbReference type="GO" id="GO:0016020">
    <property type="term" value="C:membrane"/>
    <property type="evidence" value="ECO:0000318"/>
    <property type="project" value="GO_Central"/>
</dbReference>
<evidence type="ECO:0000313" key="9">
    <source>
        <dbReference type="EMBL" id="EAX96979.1"/>
    </source>
</evidence>
<comment type="subcellular location">
    <subcellularLocation>
        <location evidence="7">Cell membrane</location>
        <topology evidence="7">Multi-pass membrane protein</topology>
    </subcellularLocation>
    <subcellularLocation>
        <location evidence="1">Membrane</location>
        <topology evidence="1">Multi-pass membrane protein</topology>
    </subcellularLocation>
</comment>
<keyword evidence="3 7" id="KW-0812">Transmembrane</keyword>
<accession>A2FDN5</accession>
<feature type="transmembrane region" description="Helical" evidence="7">
    <location>
        <begin position="242"/>
        <end position="270"/>
    </location>
</feature>
<feature type="transmembrane region" description="Helical" evidence="7">
    <location>
        <begin position="183"/>
        <end position="202"/>
    </location>
</feature>
<dbReference type="EMBL" id="DS113735">
    <property type="protein sequence ID" value="EAX96979.1"/>
    <property type="molecule type" value="Genomic_DNA"/>
</dbReference>
<dbReference type="VEuPathDB" id="TrichDB:TVAGG3_0258060"/>
<feature type="compositionally biased region" description="Basic and acidic residues" evidence="8">
    <location>
        <begin position="594"/>
        <end position="611"/>
    </location>
</feature>
<dbReference type="InterPro" id="IPR007603">
    <property type="entry name" value="Choline_transptr-like"/>
</dbReference>
<evidence type="ECO:0000256" key="4">
    <source>
        <dbReference type="ARBA" id="ARBA00022989"/>
    </source>
</evidence>
<evidence type="ECO:0000256" key="7">
    <source>
        <dbReference type="RuleBase" id="RU368066"/>
    </source>
</evidence>
<feature type="transmembrane region" description="Helical" evidence="7">
    <location>
        <begin position="535"/>
        <end position="559"/>
    </location>
</feature>
<feature type="region of interest" description="Disordered" evidence="8">
    <location>
        <begin position="582"/>
        <end position="611"/>
    </location>
</feature>
<gene>
    <name evidence="9" type="ORF">TVAG_011280</name>
</gene>
<dbReference type="RefSeq" id="XP_001309909.1">
    <property type="nucleotide sequence ID" value="XM_001309908.1"/>
</dbReference>
<keyword evidence="4 7" id="KW-1133">Transmembrane helix</keyword>